<dbReference type="OrthoDB" id="5100908at2"/>
<feature type="transmembrane region" description="Helical" evidence="8">
    <location>
        <begin position="209"/>
        <end position="226"/>
    </location>
</feature>
<feature type="transmembrane region" description="Helical" evidence="8">
    <location>
        <begin position="152"/>
        <end position="177"/>
    </location>
</feature>
<feature type="transmembrane region" description="Helical" evidence="8">
    <location>
        <begin position="437"/>
        <end position="454"/>
    </location>
</feature>
<comment type="similarity">
    <text evidence="8">Belongs to the binding-protein-dependent transport system permease family.</text>
</comment>
<feature type="transmembrane region" description="Helical" evidence="8">
    <location>
        <begin position="375"/>
        <end position="397"/>
    </location>
</feature>
<evidence type="ECO:0000256" key="4">
    <source>
        <dbReference type="ARBA" id="ARBA00022519"/>
    </source>
</evidence>
<evidence type="ECO:0000256" key="5">
    <source>
        <dbReference type="ARBA" id="ARBA00022692"/>
    </source>
</evidence>
<dbReference type="Pfam" id="PF00528">
    <property type="entry name" value="BPD_transp_1"/>
    <property type="match status" value="2"/>
</dbReference>
<name>A0A4R5DMZ6_9ACTN</name>
<sequence>MSGLVASGRSRRYTRLLPTGALLAVLAVLVLLPIGMLVYASVTDAVPRPGAVTGALTFSHFSELLSGANASAAANTLILGLAGTALSMAIGGFLAWAAARTDVPGKAMVQLSGIIPLFVSSLVGAVAWSTLASPGQGYLNIVFRAIGVPIELNIYTLPGIAFVFGLYYAPYSFMLIYGALSLMNPELEEAAKVYGASGRRTARHVTFPLVKPAIAASAVLTFGLIVENFPVPTLLGTPGGIDTLPSFIYRLMNAAPPQSNLAAAIGVGLTVIVLLILVVQRRMLAKRRYTTVSGKGFRPRVIELGRWRWAVFALCASYITLAVILPLAALLQMSMRSQPFISGVGDFFDVSVFGFQQFTAVLNDSTFQDAFRNSMIVGLLVMLAGGVLHSTMAFIVHRTRLPGRKLVEYIAMAPLAMPAVVLSLGFLWAWFLLPVPLYGTLLILVLAYVVRFMPQGYSSVSTSLQQIHPDLEDSAYTSGAGPVRSATTITFPLIRASVVSSALMLLILSMRELSAAVFLFTSQTRVLSIVIFDYMDGGVFARAAAASILYSLVLGAIALLARRYLGVTAAPSRGA</sequence>
<evidence type="ECO:0000256" key="8">
    <source>
        <dbReference type="RuleBase" id="RU363032"/>
    </source>
</evidence>
<feature type="transmembrane region" description="Helical" evidence="8">
    <location>
        <begin position="21"/>
        <end position="42"/>
    </location>
</feature>
<evidence type="ECO:0000256" key="1">
    <source>
        <dbReference type="ARBA" id="ARBA00004429"/>
    </source>
</evidence>
<keyword evidence="2 8" id="KW-0813">Transport</keyword>
<dbReference type="CDD" id="cd06261">
    <property type="entry name" value="TM_PBP2"/>
    <property type="match status" value="2"/>
</dbReference>
<accession>A0A4R5DMZ6</accession>
<dbReference type="PANTHER" id="PTHR43357">
    <property type="entry name" value="INNER MEMBRANE ABC TRANSPORTER PERMEASE PROTEIN YDCV"/>
    <property type="match status" value="1"/>
</dbReference>
<keyword evidence="3" id="KW-1003">Cell membrane</keyword>
<dbReference type="InterPro" id="IPR000515">
    <property type="entry name" value="MetI-like"/>
</dbReference>
<keyword evidence="6 8" id="KW-1133">Transmembrane helix</keyword>
<comment type="caution">
    <text evidence="10">The sequence shown here is derived from an EMBL/GenBank/DDBJ whole genome shotgun (WGS) entry which is preliminary data.</text>
</comment>
<dbReference type="RefSeq" id="WP_131892204.1">
    <property type="nucleotide sequence ID" value="NZ_SMKZ01000005.1"/>
</dbReference>
<evidence type="ECO:0000256" key="7">
    <source>
        <dbReference type="ARBA" id="ARBA00023136"/>
    </source>
</evidence>
<dbReference type="PANTHER" id="PTHR43357:SF4">
    <property type="entry name" value="INNER MEMBRANE ABC TRANSPORTER PERMEASE PROTEIN YDCV"/>
    <property type="match status" value="1"/>
</dbReference>
<dbReference type="EMBL" id="SMKZ01000005">
    <property type="protein sequence ID" value="TDE13484.1"/>
    <property type="molecule type" value="Genomic_DNA"/>
</dbReference>
<dbReference type="InParanoid" id="A0A4R5DMZ6"/>
<dbReference type="Gene3D" id="1.10.3720.10">
    <property type="entry name" value="MetI-like"/>
    <property type="match status" value="2"/>
</dbReference>
<keyword evidence="4" id="KW-0997">Cell inner membrane</keyword>
<proteinExistence type="inferred from homology"/>
<dbReference type="GO" id="GO:0055085">
    <property type="term" value="P:transmembrane transport"/>
    <property type="evidence" value="ECO:0007669"/>
    <property type="project" value="InterPro"/>
</dbReference>
<evidence type="ECO:0000259" key="9">
    <source>
        <dbReference type="PROSITE" id="PS50928"/>
    </source>
</evidence>
<dbReference type="Proteomes" id="UP000294739">
    <property type="component" value="Unassembled WGS sequence"/>
</dbReference>
<dbReference type="AlphaFoldDB" id="A0A4R5DMZ6"/>
<gene>
    <name evidence="10" type="ORF">E1269_05485</name>
</gene>
<feature type="transmembrane region" description="Helical" evidence="8">
    <location>
        <begin position="540"/>
        <end position="561"/>
    </location>
</feature>
<dbReference type="InterPro" id="IPR035906">
    <property type="entry name" value="MetI-like_sf"/>
</dbReference>
<feature type="transmembrane region" description="Helical" evidence="8">
    <location>
        <begin position="498"/>
        <end position="520"/>
    </location>
</feature>
<feature type="transmembrane region" description="Helical" evidence="8">
    <location>
        <begin position="409"/>
        <end position="431"/>
    </location>
</feature>
<feature type="domain" description="ABC transmembrane type-1" evidence="9">
    <location>
        <begin position="371"/>
        <end position="561"/>
    </location>
</feature>
<evidence type="ECO:0000256" key="6">
    <source>
        <dbReference type="ARBA" id="ARBA00022989"/>
    </source>
</evidence>
<dbReference type="GO" id="GO:0005886">
    <property type="term" value="C:plasma membrane"/>
    <property type="evidence" value="ECO:0007669"/>
    <property type="project" value="UniProtKB-SubCell"/>
</dbReference>
<feature type="domain" description="ABC transmembrane type-1" evidence="9">
    <location>
        <begin position="73"/>
        <end position="280"/>
    </location>
</feature>
<comment type="subcellular location">
    <subcellularLocation>
        <location evidence="1">Cell inner membrane</location>
        <topology evidence="1">Multi-pass membrane protein</topology>
    </subcellularLocation>
    <subcellularLocation>
        <location evidence="8">Cell membrane</location>
        <topology evidence="8">Multi-pass membrane protein</topology>
    </subcellularLocation>
</comment>
<reference evidence="10 11" key="1">
    <citation type="submission" date="2019-03" db="EMBL/GenBank/DDBJ databases">
        <title>Draft genome sequences of novel Actinobacteria.</title>
        <authorList>
            <person name="Sahin N."/>
            <person name="Ay H."/>
            <person name="Saygin H."/>
        </authorList>
    </citation>
    <scope>NUCLEOTIDE SEQUENCE [LARGE SCALE GENOMIC DNA]</scope>
    <source>
        <strain evidence="10 11">5K138</strain>
    </source>
</reference>
<evidence type="ECO:0000256" key="3">
    <source>
        <dbReference type="ARBA" id="ARBA00022475"/>
    </source>
</evidence>
<evidence type="ECO:0000256" key="2">
    <source>
        <dbReference type="ARBA" id="ARBA00022448"/>
    </source>
</evidence>
<feature type="transmembrane region" description="Helical" evidence="8">
    <location>
        <begin position="77"/>
        <end position="99"/>
    </location>
</feature>
<protein>
    <submittedName>
        <fullName evidence="10">Iron ABC transporter permease</fullName>
    </submittedName>
</protein>
<keyword evidence="7 8" id="KW-0472">Membrane</keyword>
<feature type="transmembrane region" description="Helical" evidence="8">
    <location>
        <begin position="111"/>
        <end position="132"/>
    </location>
</feature>
<evidence type="ECO:0000313" key="11">
    <source>
        <dbReference type="Proteomes" id="UP000294739"/>
    </source>
</evidence>
<keyword evidence="5 8" id="KW-0812">Transmembrane</keyword>
<dbReference type="SUPFAM" id="SSF161098">
    <property type="entry name" value="MetI-like"/>
    <property type="match status" value="2"/>
</dbReference>
<evidence type="ECO:0000313" key="10">
    <source>
        <dbReference type="EMBL" id="TDE13484.1"/>
    </source>
</evidence>
<dbReference type="PROSITE" id="PS50928">
    <property type="entry name" value="ABC_TM1"/>
    <property type="match status" value="2"/>
</dbReference>
<feature type="transmembrane region" description="Helical" evidence="8">
    <location>
        <begin position="309"/>
        <end position="331"/>
    </location>
</feature>
<organism evidence="10 11">
    <name type="scientific">Jiangella asiatica</name>
    <dbReference type="NCBI Taxonomy" id="2530372"/>
    <lineage>
        <taxon>Bacteria</taxon>
        <taxon>Bacillati</taxon>
        <taxon>Actinomycetota</taxon>
        <taxon>Actinomycetes</taxon>
        <taxon>Jiangellales</taxon>
        <taxon>Jiangellaceae</taxon>
        <taxon>Jiangella</taxon>
    </lineage>
</organism>
<keyword evidence="11" id="KW-1185">Reference proteome</keyword>
<feature type="transmembrane region" description="Helical" evidence="8">
    <location>
        <begin position="261"/>
        <end position="279"/>
    </location>
</feature>